<accession>A0A537KBJ6</accession>
<dbReference type="Proteomes" id="UP000318509">
    <property type="component" value="Unassembled WGS sequence"/>
</dbReference>
<evidence type="ECO:0000313" key="7">
    <source>
        <dbReference type="EMBL" id="TMI93148.1"/>
    </source>
</evidence>
<name>A0A537KBJ6_9BACT</name>
<keyword evidence="2" id="KW-1003">Cell membrane</keyword>
<feature type="transmembrane region" description="Helical" evidence="6">
    <location>
        <begin position="139"/>
        <end position="165"/>
    </location>
</feature>
<keyword evidence="3 6" id="KW-0812">Transmembrane</keyword>
<evidence type="ECO:0000256" key="6">
    <source>
        <dbReference type="SAM" id="Phobius"/>
    </source>
</evidence>
<feature type="transmembrane region" description="Helical" evidence="6">
    <location>
        <begin position="38"/>
        <end position="61"/>
    </location>
</feature>
<evidence type="ECO:0000313" key="8">
    <source>
        <dbReference type="Proteomes" id="UP000318509"/>
    </source>
</evidence>
<sequence>MSARTRPVRMAERPAVRWLIRFTDRLYTHQVGEQASVIAFNAIYAMFPLVLSLTAIGGFIVRSPIVRMMLLEQVEAVFPEQIAKEMSDVINTAGAYPGLIGLIGFVSLLWAGSNLFAAIEVSFSRIFGVPSRGIVQQRIAAIVMILLFSALLVLSVVASDAVVFFGTGARPGRILSLIGGWLVATLLQLVTYTVIPNVKLPFRALWPGAVLAGTAFQVTGLVFPIYLRYFAGFNRFGDVFSLVFLMMTWFYFLSFILLVGAEVNALRYTPPAGASRAAAEPPMP</sequence>
<dbReference type="PANTHER" id="PTHR30213">
    <property type="entry name" value="INNER MEMBRANE PROTEIN YHJD"/>
    <property type="match status" value="1"/>
</dbReference>
<evidence type="ECO:0000256" key="2">
    <source>
        <dbReference type="ARBA" id="ARBA00022475"/>
    </source>
</evidence>
<feature type="transmembrane region" description="Helical" evidence="6">
    <location>
        <begin position="239"/>
        <end position="261"/>
    </location>
</feature>
<dbReference type="NCBIfam" id="TIGR00765">
    <property type="entry name" value="yihY_not_rbn"/>
    <property type="match status" value="1"/>
</dbReference>
<protein>
    <submittedName>
        <fullName evidence="7">YihY/virulence factor BrkB family protein</fullName>
    </submittedName>
</protein>
<feature type="transmembrane region" description="Helical" evidence="6">
    <location>
        <begin position="94"/>
        <end position="119"/>
    </location>
</feature>
<dbReference type="GO" id="GO:0005886">
    <property type="term" value="C:plasma membrane"/>
    <property type="evidence" value="ECO:0007669"/>
    <property type="project" value="UniProtKB-SubCell"/>
</dbReference>
<reference evidence="7 8" key="1">
    <citation type="journal article" date="2019" name="Nat. Microbiol.">
        <title>Mediterranean grassland soil C-N compound turnover is dependent on rainfall and depth, and is mediated by genomically divergent microorganisms.</title>
        <authorList>
            <person name="Diamond S."/>
            <person name="Andeer P.F."/>
            <person name="Li Z."/>
            <person name="Crits-Christoph A."/>
            <person name="Burstein D."/>
            <person name="Anantharaman K."/>
            <person name="Lane K.R."/>
            <person name="Thomas B.C."/>
            <person name="Pan C."/>
            <person name="Northen T.R."/>
            <person name="Banfield J.F."/>
        </authorList>
    </citation>
    <scope>NUCLEOTIDE SEQUENCE [LARGE SCALE GENOMIC DNA]</scope>
    <source>
        <strain evidence="7">NP_3</strain>
    </source>
</reference>
<evidence type="ECO:0000256" key="5">
    <source>
        <dbReference type="ARBA" id="ARBA00023136"/>
    </source>
</evidence>
<dbReference type="InterPro" id="IPR017039">
    <property type="entry name" value="Virul_fac_BrkB"/>
</dbReference>
<dbReference type="EMBL" id="VBAK01000037">
    <property type="protein sequence ID" value="TMI93148.1"/>
    <property type="molecule type" value="Genomic_DNA"/>
</dbReference>
<evidence type="ECO:0000256" key="3">
    <source>
        <dbReference type="ARBA" id="ARBA00022692"/>
    </source>
</evidence>
<evidence type="ECO:0000256" key="1">
    <source>
        <dbReference type="ARBA" id="ARBA00004651"/>
    </source>
</evidence>
<comment type="subcellular location">
    <subcellularLocation>
        <location evidence="1">Cell membrane</location>
        <topology evidence="1">Multi-pass membrane protein</topology>
    </subcellularLocation>
</comment>
<dbReference type="Pfam" id="PF03631">
    <property type="entry name" value="Virul_fac_BrkB"/>
    <property type="match status" value="1"/>
</dbReference>
<keyword evidence="5 6" id="KW-0472">Membrane</keyword>
<proteinExistence type="predicted"/>
<dbReference type="PANTHER" id="PTHR30213:SF0">
    <property type="entry name" value="UPF0761 MEMBRANE PROTEIN YIHY"/>
    <property type="match status" value="1"/>
</dbReference>
<gene>
    <name evidence="7" type="ORF">E6H00_01700</name>
</gene>
<dbReference type="AlphaFoldDB" id="A0A537KBJ6"/>
<dbReference type="PIRSF" id="PIRSF035875">
    <property type="entry name" value="RNase_BN"/>
    <property type="match status" value="1"/>
</dbReference>
<comment type="caution">
    <text evidence="7">The sequence shown here is derived from an EMBL/GenBank/DDBJ whole genome shotgun (WGS) entry which is preliminary data.</text>
</comment>
<keyword evidence="4 6" id="KW-1133">Transmembrane helix</keyword>
<evidence type="ECO:0000256" key="4">
    <source>
        <dbReference type="ARBA" id="ARBA00022989"/>
    </source>
</evidence>
<organism evidence="7 8">
    <name type="scientific">Candidatus Segetimicrobium genomatis</name>
    <dbReference type="NCBI Taxonomy" id="2569760"/>
    <lineage>
        <taxon>Bacteria</taxon>
        <taxon>Bacillati</taxon>
        <taxon>Candidatus Sysuimicrobiota</taxon>
        <taxon>Candidatus Sysuimicrobiia</taxon>
        <taxon>Candidatus Sysuimicrobiales</taxon>
        <taxon>Candidatus Segetimicrobiaceae</taxon>
        <taxon>Candidatus Segetimicrobium</taxon>
    </lineage>
</organism>
<feature type="transmembrane region" description="Helical" evidence="6">
    <location>
        <begin position="177"/>
        <end position="198"/>
    </location>
</feature>
<feature type="transmembrane region" description="Helical" evidence="6">
    <location>
        <begin position="204"/>
        <end position="227"/>
    </location>
</feature>